<name>A0ABP1APF8_9BRYO</name>
<keyword evidence="3" id="KW-1185">Reference proteome</keyword>
<dbReference type="Proteomes" id="UP001497522">
    <property type="component" value="Chromosome 14"/>
</dbReference>
<evidence type="ECO:0000256" key="1">
    <source>
        <dbReference type="SAM" id="MobiDB-lite"/>
    </source>
</evidence>
<protein>
    <submittedName>
        <fullName evidence="2">Uncharacterized protein</fullName>
    </submittedName>
</protein>
<gene>
    <name evidence="2" type="ORF">CSSPJE1EN2_LOCUS7412</name>
</gene>
<accession>A0ABP1APF8</accession>
<organism evidence="2 3">
    <name type="scientific">Sphagnum jensenii</name>
    <dbReference type="NCBI Taxonomy" id="128206"/>
    <lineage>
        <taxon>Eukaryota</taxon>
        <taxon>Viridiplantae</taxon>
        <taxon>Streptophyta</taxon>
        <taxon>Embryophyta</taxon>
        <taxon>Bryophyta</taxon>
        <taxon>Sphagnophytina</taxon>
        <taxon>Sphagnopsida</taxon>
        <taxon>Sphagnales</taxon>
        <taxon>Sphagnaceae</taxon>
        <taxon>Sphagnum</taxon>
    </lineage>
</organism>
<dbReference type="EMBL" id="OZ023715">
    <property type="protein sequence ID" value="CAK9864417.1"/>
    <property type="molecule type" value="Genomic_DNA"/>
</dbReference>
<feature type="region of interest" description="Disordered" evidence="1">
    <location>
        <begin position="104"/>
        <end position="124"/>
    </location>
</feature>
<reference evidence="2" key="1">
    <citation type="submission" date="2024-03" db="EMBL/GenBank/DDBJ databases">
        <authorList>
            <consortium name="ELIXIR-Norway"/>
            <consortium name="Elixir Norway"/>
        </authorList>
    </citation>
    <scope>NUCLEOTIDE SEQUENCE</scope>
</reference>
<proteinExistence type="predicted"/>
<evidence type="ECO:0000313" key="2">
    <source>
        <dbReference type="EMBL" id="CAK9864417.1"/>
    </source>
</evidence>
<sequence length="205" mass="22788">MSMRPCRQLQASEIIARKNSMLKSASLYGNHASCFETGIDWTVFQHKSITQGIMSFTAENEHRSSPASECTRYWQQQRRRQVAGPPVFEWPSQELQAMVRDEPVGKEDSTGFGTGSVHSSWGDGTQKIGDDAADDDFIVSLAEIDHIGANSFAVIIWRFGTAAISSRCNVAMAETRHRKVFDMVGYKKETSGLGSLCMMPSLQQK</sequence>
<evidence type="ECO:0000313" key="3">
    <source>
        <dbReference type="Proteomes" id="UP001497522"/>
    </source>
</evidence>